<name>A0ABP9JEH2_9MICO</name>
<feature type="chain" id="PRO_5047163662" description="Peptidase YpeB-like protein" evidence="2">
    <location>
        <begin position="30"/>
        <end position="187"/>
    </location>
</feature>
<evidence type="ECO:0000256" key="2">
    <source>
        <dbReference type="SAM" id="SignalP"/>
    </source>
</evidence>
<sequence>MKKKTITLAGAGIVAASALALGGAALASADESASTGPASTGRYAQLGEGLGGGPGGQRSPEASGGADPSQPMRSDEKLLTGDTAAKVTAAARAKEPTATVERVETDSDGVYEAHLVRADGTHVTVQVDASFTVTAVQEGGPGGPGGPGGRGDHDGDGPHGQGGPQGESPTSPTSPTGTATSSGSATT</sequence>
<reference evidence="4" key="1">
    <citation type="journal article" date="2019" name="Int. J. Syst. Evol. Microbiol.">
        <title>The Global Catalogue of Microorganisms (GCM) 10K type strain sequencing project: providing services to taxonomists for standard genome sequencing and annotation.</title>
        <authorList>
            <consortium name="The Broad Institute Genomics Platform"/>
            <consortium name="The Broad Institute Genome Sequencing Center for Infectious Disease"/>
            <person name="Wu L."/>
            <person name="Ma J."/>
        </authorList>
    </citation>
    <scope>NUCLEOTIDE SEQUENCE [LARGE SCALE GENOMIC DNA]</scope>
    <source>
        <strain evidence="4">JCM 17687</strain>
    </source>
</reference>
<feature type="compositionally biased region" description="Low complexity" evidence="1">
    <location>
        <begin position="166"/>
        <end position="187"/>
    </location>
</feature>
<dbReference type="EMBL" id="BAABIW010000016">
    <property type="protein sequence ID" value="GAA5028917.1"/>
    <property type="molecule type" value="Genomic_DNA"/>
</dbReference>
<keyword evidence="2" id="KW-0732">Signal</keyword>
<keyword evidence="4" id="KW-1185">Reference proteome</keyword>
<dbReference type="Proteomes" id="UP001500427">
    <property type="component" value="Unassembled WGS sequence"/>
</dbReference>
<dbReference type="Gene3D" id="3.30.505.20">
    <property type="match status" value="1"/>
</dbReference>
<feature type="region of interest" description="Disordered" evidence="1">
    <location>
        <begin position="26"/>
        <end position="107"/>
    </location>
</feature>
<evidence type="ECO:0000313" key="4">
    <source>
        <dbReference type="Proteomes" id="UP001500427"/>
    </source>
</evidence>
<accession>A0ABP9JEH2</accession>
<feature type="region of interest" description="Disordered" evidence="1">
    <location>
        <begin position="134"/>
        <end position="187"/>
    </location>
</feature>
<feature type="signal peptide" evidence="2">
    <location>
        <begin position="1"/>
        <end position="29"/>
    </location>
</feature>
<gene>
    <name evidence="3" type="ORF">GCM10023258_24930</name>
</gene>
<evidence type="ECO:0000313" key="3">
    <source>
        <dbReference type="EMBL" id="GAA5028917.1"/>
    </source>
</evidence>
<protein>
    <recommendedName>
        <fullName evidence="5">Peptidase YpeB-like protein</fullName>
    </recommendedName>
</protein>
<evidence type="ECO:0000256" key="1">
    <source>
        <dbReference type="SAM" id="MobiDB-lite"/>
    </source>
</evidence>
<dbReference type="RefSeq" id="WP_345507807.1">
    <property type="nucleotide sequence ID" value="NZ_BAABIW010000016.1"/>
</dbReference>
<organism evidence="3 4">
    <name type="scientific">Terrabacter aeriphilus</name>
    <dbReference type="NCBI Taxonomy" id="515662"/>
    <lineage>
        <taxon>Bacteria</taxon>
        <taxon>Bacillati</taxon>
        <taxon>Actinomycetota</taxon>
        <taxon>Actinomycetes</taxon>
        <taxon>Micrococcales</taxon>
        <taxon>Intrasporangiaceae</taxon>
        <taxon>Terrabacter</taxon>
    </lineage>
</organism>
<proteinExistence type="predicted"/>
<evidence type="ECO:0008006" key="5">
    <source>
        <dbReference type="Google" id="ProtNLM"/>
    </source>
</evidence>
<feature type="compositionally biased region" description="Gly residues" evidence="1">
    <location>
        <begin position="139"/>
        <end position="149"/>
    </location>
</feature>
<comment type="caution">
    <text evidence="3">The sequence shown here is derived from an EMBL/GenBank/DDBJ whole genome shotgun (WGS) entry which is preliminary data.</text>
</comment>